<evidence type="ECO:0000256" key="6">
    <source>
        <dbReference type="SAM" id="Phobius"/>
    </source>
</evidence>
<feature type="transmembrane region" description="Helical" evidence="6">
    <location>
        <begin position="245"/>
        <end position="264"/>
    </location>
</feature>
<dbReference type="EMBL" id="PVSR01000011">
    <property type="protein sequence ID" value="PRW63641.1"/>
    <property type="molecule type" value="Genomic_DNA"/>
</dbReference>
<feature type="transmembrane region" description="Helical" evidence="6">
    <location>
        <begin position="409"/>
        <end position="428"/>
    </location>
</feature>
<dbReference type="GO" id="GO:0022857">
    <property type="term" value="F:transmembrane transporter activity"/>
    <property type="evidence" value="ECO:0007669"/>
    <property type="project" value="InterPro"/>
</dbReference>
<dbReference type="STRING" id="1050202.GCA_000384035_01361"/>
<dbReference type="Gene3D" id="1.20.1250.20">
    <property type="entry name" value="MFS general substrate transporter like domains"/>
    <property type="match status" value="2"/>
</dbReference>
<dbReference type="PROSITE" id="PS50850">
    <property type="entry name" value="MFS"/>
    <property type="match status" value="1"/>
</dbReference>
<dbReference type="SUPFAM" id="SSF103473">
    <property type="entry name" value="MFS general substrate transporter"/>
    <property type="match status" value="1"/>
</dbReference>
<feature type="transmembrane region" description="Helical" evidence="6">
    <location>
        <begin position="195"/>
        <end position="213"/>
    </location>
</feature>
<dbReference type="PANTHER" id="PTHR23528">
    <property type="match status" value="1"/>
</dbReference>
<proteinExistence type="predicted"/>
<evidence type="ECO:0000256" key="2">
    <source>
        <dbReference type="ARBA" id="ARBA00022692"/>
    </source>
</evidence>
<dbReference type="Pfam" id="PF07690">
    <property type="entry name" value="MFS_1"/>
    <property type="match status" value="1"/>
</dbReference>
<keyword evidence="3 6" id="KW-1133">Transmembrane helix</keyword>
<dbReference type="AlphaFoldDB" id="A0A2T0GX09"/>
<accession>A0A2T0GX09</accession>
<evidence type="ECO:0000313" key="8">
    <source>
        <dbReference type="EMBL" id="PRW63641.1"/>
    </source>
</evidence>
<name>A0A2T0GX09_ACTMO</name>
<feature type="transmembrane region" description="Helical" evidence="6">
    <location>
        <begin position="315"/>
        <end position="334"/>
    </location>
</feature>
<feature type="transmembrane region" description="Helical" evidence="6">
    <location>
        <begin position="107"/>
        <end position="126"/>
    </location>
</feature>
<protein>
    <submittedName>
        <fullName evidence="8">MFS transporter</fullName>
    </submittedName>
</protein>
<comment type="subcellular location">
    <subcellularLocation>
        <location evidence="1">Cell membrane</location>
        <topology evidence="1">Multi-pass membrane protein</topology>
    </subcellularLocation>
</comment>
<dbReference type="InterPro" id="IPR011701">
    <property type="entry name" value="MFS"/>
</dbReference>
<keyword evidence="9" id="KW-1185">Reference proteome</keyword>
<dbReference type="InterPro" id="IPR020846">
    <property type="entry name" value="MFS_dom"/>
</dbReference>
<gene>
    <name evidence="8" type="ORF">CEP50_09255</name>
</gene>
<evidence type="ECO:0000256" key="3">
    <source>
        <dbReference type="ARBA" id="ARBA00022989"/>
    </source>
</evidence>
<reference evidence="8 9" key="1">
    <citation type="submission" date="2018-03" db="EMBL/GenBank/DDBJ databases">
        <title>Actinopolyspora mortivallis from Sahara, screening for active biomolecules.</title>
        <authorList>
            <person name="Selama O."/>
            <person name="Wellington E.M.H."/>
            <person name="Hacene H."/>
        </authorList>
    </citation>
    <scope>NUCLEOTIDE SEQUENCE [LARGE SCALE GENOMIC DNA]</scope>
    <source>
        <strain evidence="8 9">M5A</strain>
    </source>
</reference>
<evidence type="ECO:0000256" key="4">
    <source>
        <dbReference type="ARBA" id="ARBA00023136"/>
    </source>
</evidence>
<keyword evidence="4 6" id="KW-0472">Membrane</keyword>
<dbReference type="PANTHER" id="PTHR23528:SF1">
    <property type="entry name" value="MAJOR FACILITATOR SUPERFAMILY (MFS) PROFILE DOMAIN-CONTAINING PROTEIN"/>
    <property type="match status" value="1"/>
</dbReference>
<feature type="transmembrane region" description="Helical" evidence="6">
    <location>
        <begin position="132"/>
        <end position="153"/>
    </location>
</feature>
<sequence length="432" mass="45769">MHPPRPPETPPEEREGRPDRTARLTGQHVGPGFVTRYVLAVLGLWTALLTPSSITLGLRIAELDPEGKAGSLATVSGVGALVALVANPVFGRLSDLSTSRWGQRRPYMVGGMVFGAVSLTVIGWAPNVFLVGLGWCLTQLCFNAALAALMSLLPERVPEDRRGTTSGLLGITNQVAQAIGSYLVTFTGTAGPTMFLVPAAVGLVPVLAFVVFLREVPRTREELPDRSWTELFTSLWINPVRHADFAWAFLSRFLMHTAIALLTTYKTYFLMDRLGRTASEAAEILAWAMLVLALGVVVGSLGCGWWSDRVGRRRIFVGSAAFLFGIGMVVIAFSHTLSGFAVGVAVAGVGQGIYAGVDYALVAQVLPDSETAAAKGMGVFNMANSLPQTVGPLMAPVLLSFGGGQNYTTLYLGAAVFAASGAVVLRFIRGAG</sequence>
<evidence type="ECO:0000256" key="1">
    <source>
        <dbReference type="ARBA" id="ARBA00004651"/>
    </source>
</evidence>
<dbReference type="RefSeq" id="WP_106113527.1">
    <property type="nucleotide sequence ID" value="NZ_PVSR01000011.1"/>
</dbReference>
<feature type="compositionally biased region" description="Basic and acidic residues" evidence="5">
    <location>
        <begin position="11"/>
        <end position="22"/>
    </location>
</feature>
<dbReference type="Proteomes" id="UP000239352">
    <property type="component" value="Unassembled WGS sequence"/>
</dbReference>
<feature type="transmembrane region" description="Helical" evidence="6">
    <location>
        <begin position="284"/>
        <end position="303"/>
    </location>
</feature>
<dbReference type="InterPro" id="IPR036259">
    <property type="entry name" value="MFS_trans_sf"/>
</dbReference>
<evidence type="ECO:0000313" key="9">
    <source>
        <dbReference type="Proteomes" id="UP000239352"/>
    </source>
</evidence>
<feature type="transmembrane region" description="Helical" evidence="6">
    <location>
        <begin position="37"/>
        <end position="57"/>
    </location>
</feature>
<feature type="domain" description="Major facilitator superfamily (MFS) profile" evidence="7">
    <location>
        <begin position="31"/>
        <end position="432"/>
    </location>
</feature>
<comment type="caution">
    <text evidence="8">The sequence shown here is derived from an EMBL/GenBank/DDBJ whole genome shotgun (WGS) entry which is preliminary data.</text>
</comment>
<keyword evidence="2 6" id="KW-0812">Transmembrane</keyword>
<feature type="transmembrane region" description="Helical" evidence="6">
    <location>
        <begin position="69"/>
        <end position="86"/>
    </location>
</feature>
<dbReference type="InParanoid" id="A0A2T0GX09"/>
<dbReference type="GO" id="GO:0005886">
    <property type="term" value="C:plasma membrane"/>
    <property type="evidence" value="ECO:0007669"/>
    <property type="project" value="UniProtKB-SubCell"/>
</dbReference>
<evidence type="ECO:0000259" key="7">
    <source>
        <dbReference type="PROSITE" id="PS50850"/>
    </source>
</evidence>
<feature type="region of interest" description="Disordered" evidence="5">
    <location>
        <begin position="1"/>
        <end position="25"/>
    </location>
</feature>
<evidence type="ECO:0000256" key="5">
    <source>
        <dbReference type="SAM" id="MobiDB-lite"/>
    </source>
</evidence>
<organism evidence="8 9">
    <name type="scientific">Actinopolyspora mortivallis</name>
    <dbReference type="NCBI Taxonomy" id="33906"/>
    <lineage>
        <taxon>Bacteria</taxon>
        <taxon>Bacillati</taxon>
        <taxon>Actinomycetota</taxon>
        <taxon>Actinomycetes</taxon>
        <taxon>Actinopolysporales</taxon>
        <taxon>Actinopolysporaceae</taxon>
        <taxon>Actinopolyspora</taxon>
    </lineage>
</organism>